<dbReference type="PIRSF" id="PIRSF000398">
    <property type="entry name" value="M_m6A_EcoRV"/>
    <property type="match status" value="1"/>
</dbReference>
<dbReference type="InterPro" id="IPR012263">
    <property type="entry name" value="M_m6A_EcoRV"/>
</dbReference>
<dbReference type="GO" id="GO:0032259">
    <property type="term" value="P:methylation"/>
    <property type="evidence" value="ECO:0007669"/>
    <property type="project" value="UniProtKB-KW"/>
</dbReference>
<dbReference type="NCBIfam" id="TIGR00571">
    <property type="entry name" value="dam"/>
    <property type="match status" value="1"/>
</dbReference>
<accession>A0A401G2R0</accession>
<evidence type="ECO:0000256" key="1">
    <source>
        <dbReference type="ARBA" id="ARBA00006594"/>
    </source>
</evidence>
<evidence type="ECO:0000256" key="4">
    <source>
        <dbReference type="ARBA" id="ARBA00022679"/>
    </source>
</evidence>
<dbReference type="PANTHER" id="PTHR30481">
    <property type="entry name" value="DNA ADENINE METHYLASE"/>
    <property type="match status" value="1"/>
</dbReference>
<keyword evidence="3 7" id="KW-0489">Methyltransferase</keyword>
<evidence type="ECO:0000256" key="5">
    <source>
        <dbReference type="ARBA" id="ARBA00022691"/>
    </source>
</evidence>
<dbReference type="Gene3D" id="1.10.1020.10">
    <property type="entry name" value="Adenine-specific Methyltransferase, Domain 2"/>
    <property type="match status" value="1"/>
</dbReference>
<keyword evidence="4 7" id="KW-0808">Transferase</keyword>
<dbReference type="EC" id="2.1.1.72" evidence="2 7"/>
<dbReference type="PRINTS" id="PR00505">
    <property type="entry name" value="D12N6MTFRASE"/>
</dbReference>
<evidence type="ECO:0000256" key="7">
    <source>
        <dbReference type="RuleBase" id="RU361257"/>
    </source>
</evidence>
<dbReference type="PANTHER" id="PTHR30481:SF3">
    <property type="entry name" value="DNA ADENINE METHYLASE"/>
    <property type="match status" value="1"/>
</dbReference>
<evidence type="ECO:0000313" key="9">
    <source>
        <dbReference type="Proteomes" id="UP000288096"/>
    </source>
</evidence>
<dbReference type="InterPro" id="IPR012327">
    <property type="entry name" value="MeTrfase_D12"/>
</dbReference>
<comment type="caution">
    <text evidence="8">The sequence shown here is derived from an EMBL/GenBank/DDBJ whole genome shotgun (WGS) entry which is preliminary data.</text>
</comment>
<dbReference type="GO" id="GO:0043565">
    <property type="term" value="F:sequence-specific DNA binding"/>
    <property type="evidence" value="ECO:0007669"/>
    <property type="project" value="TreeGrafter"/>
</dbReference>
<dbReference type="GO" id="GO:0006298">
    <property type="term" value="P:mismatch repair"/>
    <property type="evidence" value="ECO:0007669"/>
    <property type="project" value="TreeGrafter"/>
</dbReference>
<dbReference type="EMBL" id="BEXT01000001">
    <property type="protein sequence ID" value="GBC63506.1"/>
    <property type="molecule type" value="Genomic_DNA"/>
</dbReference>
<dbReference type="InterPro" id="IPR023095">
    <property type="entry name" value="Ade_MeTrfase_dom_2"/>
</dbReference>
<evidence type="ECO:0000256" key="3">
    <source>
        <dbReference type="ARBA" id="ARBA00022603"/>
    </source>
</evidence>
<dbReference type="GO" id="GO:0009307">
    <property type="term" value="P:DNA restriction-modification system"/>
    <property type="evidence" value="ECO:0007669"/>
    <property type="project" value="InterPro"/>
</dbReference>
<dbReference type="InterPro" id="IPR029063">
    <property type="entry name" value="SAM-dependent_MTases_sf"/>
</dbReference>
<reference evidence="9" key="1">
    <citation type="submission" date="2017-11" db="EMBL/GenBank/DDBJ databases">
        <authorList>
            <person name="Watanabe M."/>
            <person name="Kojima H."/>
        </authorList>
    </citation>
    <scope>NUCLEOTIDE SEQUENCE [LARGE SCALE GENOMIC DNA]</scope>
    <source>
        <strain evidence="9">Tokyo 01</strain>
    </source>
</reference>
<name>A0A401G2R0_9BACT</name>
<reference evidence="9" key="2">
    <citation type="submission" date="2019-01" db="EMBL/GenBank/DDBJ databases">
        <title>Genome sequence of Desulfonema ishimotonii strain Tokyo 01.</title>
        <authorList>
            <person name="Fukui M."/>
        </authorList>
    </citation>
    <scope>NUCLEOTIDE SEQUENCE [LARGE SCALE GENOMIC DNA]</scope>
    <source>
        <strain evidence="9">Tokyo 01</strain>
    </source>
</reference>
<dbReference type="AlphaFoldDB" id="A0A401G2R0"/>
<dbReference type="Pfam" id="PF02086">
    <property type="entry name" value="MethyltransfD12"/>
    <property type="match status" value="1"/>
</dbReference>
<dbReference type="Proteomes" id="UP000288096">
    <property type="component" value="Unassembled WGS sequence"/>
</dbReference>
<organism evidence="8 9">
    <name type="scientific">Desulfonema ishimotonii</name>
    <dbReference type="NCBI Taxonomy" id="45657"/>
    <lineage>
        <taxon>Bacteria</taxon>
        <taxon>Pseudomonadati</taxon>
        <taxon>Thermodesulfobacteriota</taxon>
        <taxon>Desulfobacteria</taxon>
        <taxon>Desulfobacterales</taxon>
        <taxon>Desulfococcaceae</taxon>
        <taxon>Desulfonema</taxon>
    </lineage>
</organism>
<keyword evidence="5 7" id="KW-0949">S-adenosyl-L-methionine</keyword>
<keyword evidence="9" id="KW-1185">Reference proteome</keyword>
<proteinExistence type="inferred from homology"/>
<evidence type="ECO:0000256" key="2">
    <source>
        <dbReference type="ARBA" id="ARBA00011900"/>
    </source>
</evidence>
<dbReference type="Gene3D" id="3.40.50.150">
    <property type="entry name" value="Vaccinia Virus protein VP39"/>
    <property type="match status" value="1"/>
</dbReference>
<gene>
    <name evidence="8" type="ORF">DENIS_4500</name>
</gene>
<protein>
    <recommendedName>
        <fullName evidence="2 7">Site-specific DNA-methyltransferase (adenine-specific)</fullName>
        <ecNumber evidence="2 7">2.1.1.72</ecNumber>
    </recommendedName>
</protein>
<comment type="similarity">
    <text evidence="1 7">Belongs to the N(4)/N(6)-methyltransferase family.</text>
</comment>
<dbReference type="GO" id="GO:1904047">
    <property type="term" value="F:S-adenosyl-L-methionine binding"/>
    <property type="evidence" value="ECO:0007669"/>
    <property type="project" value="TreeGrafter"/>
</dbReference>
<dbReference type="RefSeq" id="WP_124330564.1">
    <property type="nucleotide sequence ID" value="NZ_BEXT01000001.1"/>
</dbReference>
<dbReference type="PROSITE" id="PS00092">
    <property type="entry name" value="N6_MTASE"/>
    <property type="match status" value="1"/>
</dbReference>
<dbReference type="OrthoDB" id="9805629at2"/>
<dbReference type="GO" id="GO:0009007">
    <property type="term" value="F:site-specific DNA-methyltransferase (adenine-specific) activity"/>
    <property type="evidence" value="ECO:0007669"/>
    <property type="project" value="UniProtKB-UniRule"/>
</dbReference>
<sequence length="304" mass="35718">MNKIAVPPIKCQGIKTKLVPWIKAIIPDDFTGKWIEPFSGSGVVAYNVRPQKALLCDTNPHLIKFYNSVKSGRITSEIARNFLKTEGENLKTEGQDYYYEVRERFNKNKDPLDFLFLNRSCFNGMIRFNKKGGFNVPFCRKPQRFRQAYITKIVNQVSYVETLLKYHDFEFRCQDFELTVTNASDEDIIYCDPPYIGRHADYYNSWDEDHELRLNEFLGKSDSRFILSTWHSNDYRENKYLNTIWGRFNILTKEHFYHVGGFEKNRNPMLEALVTNFKAAYIEKAENKSEQLTLFEKAAEPNAI</sequence>
<evidence type="ECO:0000313" key="8">
    <source>
        <dbReference type="EMBL" id="GBC63506.1"/>
    </source>
</evidence>
<comment type="catalytic activity">
    <reaction evidence="6 7">
        <text>a 2'-deoxyadenosine in DNA + S-adenosyl-L-methionine = an N(6)-methyl-2'-deoxyadenosine in DNA + S-adenosyl-L-homocysteine + H(+)</text>
        <dbReference type="Rhea" id="RHEA:15197"/>
        <dbReference type="Rhea" id="RHEA-COMP:12418"/>
        <dbReference type="Rhea" id="RHEA-COMP:12419"/>
        <dbReference type="ChEBI" id="CHEBI:15378"/>
        <dbReference type="ChEBI" id="CHEBI:57856"/>
        <dbReference type="ChEBI" id="CHEBI:59789"/>
        <dbReference type="ChEBI" id="CHEBI:90615"/>
        <dbReference type="ChEBI" id="CHEBI:90616"/>
        <dbReference type="EC" id="2.1.1.72"/>
    </reaction>
</comment>
<dbReference type="SUPFAM" id="SSF53335">
    <property type="entry name" value="S-adenosyl-L-methionine-dependent methyltransferases"/>
    <property type="match status" value="1"/>
</dbReference>
<evidence type="ECO:0000256" key="6">
    <source>
        <dbReference type="ARBA" id="ARBA00047942"/>
    </source>
</evidence>
<dbReference type="InterPro" id="IPR002052">
    <property type="entry name" value="DNA_methylase_N6_adenine_CS"/>
</dbReference>